<keyword evidence="2" id="KW-0645">Protease</keyword>
<comment type="similarity">
    <text evidence="1 7">Belongs to the UPF0758 family.</text>
</comment>
<dbReference type="SUPFAM" id="SSF47781">
    <property type="entry name" value="RuvA domain 2-like"/>
    <property type="match status" value="1"/>
</dbReference>
<dbReference type="Pfam" id="PF04002">
    <property type="entry name" value="RadC"/>
    <property type="match status" value="1"/>
</dbReference>
<evidence type="ECO:0000313" key="10">
    <source>
        <dbReference type="Proteomes" id="UP000234384"/>
    </source>
</evidence>
<dbReference type="GO" id="GO:0006508">
    <property type="term" value="P:proteolysis"/>
    <property type="evidence" value="ECO:0007669"/>
    <property type="project" value="UniProtKB-KW"/>
</dbReference>
<dbReference type="PANTHER" id="PTHR30471">
    <property type="entry name" value="DNA REPAIR PROTEIN RADC"/>
    <property type="match status" value="1"/>
</dbReference>
<comment type="caution">
    <text evidence="9">The sequence shown here is derived from an EMBL/GenBank/DDBJ whole genome shotgun (WGS) entry which is preliminary data.</text>
</comment>
<dbReference type="InterPro" id="IPR046778">
    <property type="entry name" value="UPF0758_N"/>
</dbReference>
<dbReference type="PANTHER" id="PTHR30471:SF3">
    <property type="entry name" value="UPF0758 PROTEIN YEES-RELATED"/>
    <property type="match status" value="1"/>
</dbReference>
<keyword evidence="3" id="KW-0479">Metal-binding</keyword>
<dbReference type="InterPro" id="IPR025657">
    <property type="entry name" value="RadC_JAB"/>
</dbReference>
<name>A0A2I1JZ03_9LACT</name>
<keyword evidence="5" id="KW-0862">Zinc</keyword>
<evidence type="ECO:0000256" key="5">
    <source>
        <dbReference type="ARBA" id="ARBA00022833"/>
    </source>
</evidence>
<evidence type="ECO:0000256" key="6">
    <source>
        <dbReference type="ARBA" id="ARBA00023049"/>
    </source>
</evidence>
<dbReference type="PROSITE" id="PS50249">
    <property type="entry name" value="MPN"/>
    <property type="match status" value="1"/>
</dbReference>
<evidence type="ECO:0000259" key="8">
    <source>
        <dbReference type="PROSITE" id="PS50249"/>
    </source>
</evidence>
<protein>
    <submittedName>
        <fullName evidence="9">JAB domain-containing protein</fullName>
    </submittedName>
</protein>
<evidence type="ECO:0000256" key="1">
    <source>
        <dbReference type="ARBA" id="ARBA00010243"/>
    </source>
</evidence>
<dbReference type="OrthoDB" id="9804482at2"/>
<dbReference type="InterPro" id="IPR020891">
    <property type="entry name" value="UPF0758_CS"/>
</dbReference>
<dbReference type="PROSITE" id="PS01302">
    <property type="entry name" value="UPF0758"/>
    <property type="match status" value="1"/>
</dbReference>
<dbReference type="Proteomes" id="UP000234384">
    <property type="component" value="Unassembled WGS sequence"/>
</dbReference>
<keyword evidence="4" id="KW-0378">Hydrolase</keyword>
<dbReference type="Gene3D" id="1.10.150.20">
    <property type="entry name" value="5' to 3' exonuclease, C-terminal subdomain"/>
    <property type="match status" value="1"/>
</dbReference>
<dbReference type="EMBL" id="PKHE01000012">
    <property type="protein sequence ID" value="PKY88593.1"/>
    <property type="molecule type" value="Genomic_DNA"/>
</dbReference>
<dbReference type="Pfam" id="PF20582">
    <property type="entry name" value="UPF0758_N"/>
    <property type="match status" value="1"/>
</dbReference>
<dbReference type="Gene3D" id="3.40.140.10">
    <property type="entry name" value="Cytidine Deaminase, domain 2"/>
    <property type="match status" value="1"/>
</dbReference>
<sequence>MFKQNYIQEVAINSQPRERLLAYGEKALADHELLAILLRTGTRQKNVFHLAMKLLHHFEHLYGLKNASLEELQEVSGIGPVKAVELKAAIELGGRIHRAELPKLGHILSTQDAGKWFISEMGDLHQEHLSVVFLNSKNHIIRKKTIFIGTVNSSVAHPREIFKEACKYPTARMIVAHNHPSGDIMPSQADLYFTERLIQCGELMGIELLDHLIIGHDKYLSLREKTNVFDE</sequence>
<evidence type="ECO:0000313" key="9">
    <source>
        <dbReference type="EMBL" id="PKY88593.1"/>
    </source>
</evidence>
<evidence type="ECO:0000256" key="3">
    <source>
        <dbReference type="ARBA" id="ARBA00022723"/>
    </source>
</evidence>
<dbReference type="GO" id="GO:0046872">
    <property type="term" value="F:metal ion binding"/>
    <property type="evidence" value="ECO:0007669"/>
    <property type="project" value="UniProtKB-KW"/>
</dbReference>
<feature type="domain" description="MPN" evidence="8">
    <location>
        <begin position="106"/>
        <end position="228"/>
    </location>
</feature>
<gene>
    <name evidence="9" type="ORF">CYJ57_05080</name>
</gene>
<organism evidence="9 10">
    <name type="scientific">Falseniella ignava</name>
    <dbReference type="NCBI Taxonomy" id="137730"/>
    <lineage>
        <taxon>Bacteria</taxon>
        <taxon>Bacillati</taxon>
        <taxon>Bacillota</taxon>
        <taxon>Bacilli</taxon>
        <taxon>Lactobacillales</taxon>
        <taxon>Aerococcaceae</taxon>
        <taxon>Falseniella</taxon>
    </lineage>
</organism>
<dbReference type="GO" id="GO:0008237">
    <property type="term" value="F:metallopeptidase activity"/>
    <property type="evidence" value="ECO:0007669"/>
    <property type="project" value="UniProtKB-KW"/>
</dbReference>
<dbReference type="AlphaFoldDB" id="A0A2I1JZ03"/>
<evidence type="ECO:0000256" key="7">
    <source>
        <dbReference type="RuleBase" id="RU003797"/>
    </source>
</evidence>
<dbReference type="InterPro" id="IPR037518">
    <property type="entry name" value="MPN"/>
</dbReference>
<evidence type="ECO:0000256" key="4">
    <source>
        <dbReference type="ARBA" id="ARBA00022801"/>
    </source>
</evidence>
<accession>A0A2I1JZ03</accession>
<dbReference type="NCBIfam" id="NF000642">
    <property type="entry name" value="PRK00024.1"/>
    <property type="match status" value="1"/>
</dbReference>
<dbReference type="CDD" id="cd08071">
    <property type="entry name" value="MPN_DUF2466"/>
    <property type="match status" value="1"/>
</dbReference>
<proteinExistence type="inferred from homology"/>
<dbReference type="NCBIfam" id="TIGR00608">
    <property type="entry name" value="radc"/>
    <property type="match status" value="1"/>
</dbReference>
<dbReference type="RefSeq" id="WP_006701083.1">
    <property type="nucleotide sequence ID" value="NZ_PKHE01000012.1"/>
</dbReference>
<dbReference type="InterPro" id="IPR001405">
    <property type="entry name" value="UPF0758"/>
</dbReference>
<dbReference type="InterPro" id="IPR010994">
    <property type="entry name" value="RuvA_2-like"/>
</dbReference>
<evidence type="ECO:0000256" key="2">
    <source>
        <dbReference type="ARBA" id="ARBA00022670"/>
    </source>
</evidence>
<reference evidence="9 10" key="1">
    <citation type="submission" date="2017-12" db="EMBL/GenBank/DDBJ databases">
        <title>Phylogenetic diversity of female urinary microbiome.</title>
        <authorList>
            <person name="Thomas-White K."/>
            <person name="Wolfe A.J."/>
        </authorList>
    </citation>
    <scope>NUCLEOTIDE SEQUENCE [LARGE SCALE GENOMIC DNA]</scope>
    <source>
        <strain evidence="9 10">UMB0898</strain>
    </source>
</reference>
<keyword evidence="6" id="KW-0482">Metalloprotease</keyword>